<dbReference type="PANTHER" id="PTHR11695:SF294">
    <property type="entry name" value="RETICULON-4-INTERACTING PROTEIN 1, MITOCHONDRIAL"/>
    <property type="match status" value="1"/>
</dbReference>
<dbReference type="RefSeq" id="XP_002675817.1">
    <property type="nucleotide sequence ID" value="XM_002675771.1"/>
</dbReference>
<dbReference type="Pfam" id="PF13602">
    <property type="entry name" value="ADH_zinc_N_2"/>
    <property type="match status" value="1"/>
</dbReference>
<dbReference type="KEGG" id="ngr:NAEGRDRAFT_69127"/>
<proteinExistence type="predicted"/>
<protein>
    <submittedName>
        <fullName evidence="2">Predicted protein</fullName>
    </submittedName>
</protein>
<accession>D2VJQ7</accession>
<dbReference type="Proteomes" id="UP000006671">
    <property type="component" value="Unassembled WGS sequence"/>
</dbReference>
<dbReference type="VEuPathDB" id="AmoebaDB:NAEGRDRAFT_69127"/>
<name>D2VJQ7_NAEGR</name>
<dbReference type="GO" id="GO:0005739">
    <property type="term" value="C:mitochondrion"/>
    <property type="evidence" value="ECO:0007669"/>
    <property type="project" value="TreeGrafter"/>
</dbReference>
<dbReference type="InterPro" id="IPR020843">
    <property type="entry name" value="ER"/>
</dbReference>
<gene>
    <name evidence="2" type="ORF">NAEGRDRAFT_69127</name>
</gene>
<dbReference type="InParanoid" id="D2VJQ7"/>
<evidence type="ECO:0000259" key="1">
    <source>
        <dbReference type="SMART" id="SM00829"/>
    </source>
</evidence>
<dbReference type="CDD" id="cd05289">
    <property type="entry name" value="MDR_like_2"/>
    <property type="match status" value="1"/>
</dbReference>
<dbReference type="InterPro" id="IPR050700">
    <property type="entry name" value="YIM1/Zinc_Alcohol_DH_Fams"/>
</dbReference>
<dbReference type="OrthoDB" id="201656at2759"/>
<dbReference type="Gene3D" id="3.90.180.10">
    <property type="entry name" value="Medium-chain alcohol dehydrogenases, catalytic domain"/>
    <property type="match status" value="1"/>
</dbReference>
<evidence type="ECO:0000313" key="2">
    <source>
        <dbReference type="EMBL" id="EFC43073.1"/>
    </source>
</evidence>
<keyword evidence="3" id="KW-1185">Reference proteome</keyword>
<dbReference type="EMBL" id="GG738876">
    <property type="protein sequence ID" value="EFC43073.1"/>
    <property type="molecule type" value="Genomic_DNA"/>
</dbReference>
<dbReference type="SUPFAM" id="SSF51735">
    <property type="entry name" value="NAD(P)-binding Rossmann-fold domains"/>
    <property type="match status" value="1"/>
</dbReference>
<dbReference type="FunCoup" id="D2VJQ7">
    <property type="interactions" value="5"/>
</dbReference>
<dbReference type="SMART" id="SM00829">
    <property type="entry name" value="PKS_ER"/>
    <property type="match status" value="1"/>
</dbReference>
<dbReference type="eggNOG" id="KOG1198">
    <property type="taxonomic scope" value="Eukaryota"/>
</dbReference>
<dbReference type="GeneID" id="8852969"/>
<dbReference type="Gene3D" id="3.40.50.720">
    <property type="entry name" value="NAD(P)-binding Rossmann-like Domain"/>
    <property type="match status" value="1"/>
</dbReference>
<evidence type="ECO:0000313" key="3">
    <source>
        <dbReference type="Proteomes" id="UP000006671"/>
    </source>
</evidence>
<dbReference type="InterPro" id="IPR036291">
    <property type="entry name" value="NAD(P)-bd_dom_sf"/>
</dbReference>
<sequence>MTKMRAQILEGYSESPEFVSRNDFELNDQDLKEREVLVRIKAASLNAGDGHMSSGAVKLLFPKEFPLILGLDGSGIVEKVGSLVTKFQVGDEVVGSLPGAKTGTLAEFCKFEEDDLILKPKEMTDLQAAAFPTIGGTIFTAYTHHPKIDALIKECMEKPELLNSSEKPKKQFKLLIIGAAGGCGSMAVLMASKFLKRILDLTIYAVCSEKNIEYVKSLGADEIIDYTKTSAKDGNNEYHSSSTSGLPSVCQVLRRDFGEEYVDMVIDCVGGYYFYDDVKQHLDCRKAEDQVVYACLVPPGAAALNFSTICSTAYYMITTICSALISKGSPKYGLVNFFGKKPKEFAFLMHNILTPDNNFSLMNLNVFQLDEATQAMQMMKSKKTVGKIVVNI</sequence>
<dbReference type="AlphaFoldDB" id="D2VJQ7"/>
<feature type="domain" description="Enoyl reductase (ER)" evidence="1">
    <location>
        <begin position="11"/>
        <end position="390"/>
    </location>
</feature>
<dbReference type="STRING" id="5762.D2VJQ7"/>
<reference evidence="2 3" key="1">
    <citation type="journal article" date="2010" name="Cell">
        <title>The genome of Naegleria gruberi illuminates early eukaryotic versatility.</title>
        <authorList>
            <person name="Fritz-Laylin L.K."/>
            <person name="Prochnik S.E."/>
            <person name="Ginger M.L."/>
            <person name="Dacks J.B."/>
            <person name="Carpenter M.L."/>
            <person name="Field M.C."/>
            <person name="Kuo A."/>
            <person name="Paredez A."/>
            <person name="Chapman J."/>
            <person name="Pham J."/>
            <person name="Shu S."/>
            <person name="Neupane R."/>
            <person name="Cipriano M."/>
            <person name="Mancuso J."/>
            <person name="Tu H."/>
            <person name="Salamov A."/>
            <person name="Lindquist E."/>
            <person name="Shapiro H."/>
            <person name="Lucas S."/>
            <person name="Grigoriev I.V."/>
            <person name="Cande W.Z."/>
            <person name="Fulton C."/>
            <person name="Rokhsar D.S."/>
            <person name="Dawson S.C."/>
        </authorList>
    </citation>
    <scope>NUCLEOTIDE SEQUENCE [LARGE SCALE GENOMIC DNA]</scope>
    <source>
        <strain evidence="2 3">NEG-M</strain>
    </source>
</reference>
<dbReference type="SUPFAM" id="SSF50129">
    <property type="entry name" value="GroES-like"/>
    <property type="match status" value="1"/>
</dbReference>
<dbReference type="InterPro" id="IPR011032">
    <property type="entry name" value="GroES-like_sf"/>
</dbReference>
<dbReference type="GO" id="GO:0016491">
    <property type="term" value="F:oxidoreductase activity"/>
    <property type="evidence" value="ECO:0007669"/>
    <property type="project" value="InterPro"/>
</dbReference>
<dbReference type="Pfam" id="PF08240">
    <property type="entry name" value="ADH_N"/>
    <property type="match status" value="1"/>
</dbReference>
<organism evidence="3">
    <name type="scientific">Naegleria gruberi</name>
    <name type="common">Amoeba</name>
    <dbReference type="NCBI Taxonomy" id="5762"/>
    <lineage>
        <taxon>Eukaryota</taxon>
        <taxon>Discoba</taxon>
        <taxon>Heterolobosea</taxon>
        <taxon>Tetramitia</taxon>
        <taxon>Eutetramitia</taxon>
        <taxon>Vahlkampfiidae</taxon>
        <taxon>Naegleria</taxon>
    </lineage>
</organism>
<dbReference type="PANTHER" id="PTHR11695">
    <property type="entry name" value="ALCOHOL DEHYDROGENASE RELATED"/>
    <property type="match status" value="1"/>
</dbReference>
<dbReference type="InterPro" id="IPR013154">
    <property type="entry name" value="ADH-like_N"/>
</dbReference>